<dbReference type="Gene3D" id="3.90.1200.10">
    <property type="match status" value="1"/>
</dbReference>
<dbReference type="OrthoDB" id="2831558at2759"/>
<dbReference type="InterPro" id="IPR002575">
    <property type="entry name" value="Aminoglycoside_PTrfase"/>
</dbReference>
<dbReference type="PANTHER" id="PTHR36091">
    <property type="entry name" value="ALTERED INHERITANCE OF MITOCHONDRIA PROTEIN 9, MITOCHONDRIAL"/>
    <property type="match status" value="1"/>
</dbReference>
<gene>
    <name evidence="2" type="ORF">BDP27DRAFT_1393540</name>
</gene>
<accession>A0A9P5PNA5</accession>
<dbReference type="Proteomes" id="UP000772434">
    <property type="component" value="Unassembled WGS sequence"/>
</dbReference>
<dbReference type="InterPro" id="IPR051035">
    <property type="entry name" value="Mito_inheritance_9"/>
</dbReference>
<organism evidence="2 3">
    <name type="scientific">Rhodocollybia butyracea</name>
    <dbReference type="NCBI Taxonomy" id="206335"/>
    <lineage>
        <taxon>Eukaryota</taxon>
        <taxon>Fungi</taxon>
        <taxon>Dikarya</taxon>
        <taxon>Basidiomycota</taxon>
        <taxon>Agaricomycotina</taxon>
        <taxon>Agaricomycetes</taxon>
        <taxon>Agaricomycetidae</taxon>
        <taxon>Agaricales</taxon>
        <taxon>Marasmiineae</taxon>
        <taxon>Omphalotaceae</taxon>
        <taxon>Rhodocollybia</taxon>
    </lineage>
</organism>
<evidence type="ECO:0000313" key="3">
    <source>
        <dbReference type="Proteomes" id="UP000772434"/>
    </source>
</evidence>
<dbReference type="InterPro" id="IPR011009">
    <property type="entry name" value="Kinase-like_dom_sf"/>
</dbReference>
<reference evidence="2" key="1">
    <citation type="submission" date="2020-11" db="EMBL/GenBank/DDBJ databases">
        <authorList>
            <consortium name="DOE Joint Genome Institute"/>
            <person name="Ahrendt S."/>
            <person name="Riley R."/>
            <person name="Andreopoulos W."/>
            <person name="Labutti K."/>
            <person name="Pangilinan J."/>
            <person name="Ruiz-Duenas F.J."/>
            <person name="Barrasa J.M."/>
            <person name="Sanchez-Garcia M."/>
            <person name="Camarero S."/>
            <person name="Miyauchi S."/>
            <person name="Serrano A."/>
            <person name="Linde D."/>
            <person name="Babiker R."/>
            <person name="Drula E."/>
            <person name="Ayuso-Fernandez I."/>
            <person name="Pacheco R."/>
            <person name="Padilla G."/>
            <person name="Ferreira P."/>
            <person name="Barriuso J."/>
            <person name="Kellner H."/>
            <person name="Castanera R."/>
            <person name="Alfaro M."/>
            <person name="Ramirez L."/>
            <person name="Pisabarro A.G."/>
            <person name="Kuo A."/>
            <person name="Tritt A."/>
            <person name="Lipzen A."/>
            <person name="He G."/>
            <person name="Yan M."/>
            <person name="Ng V."/>
            <person name="Cullen D."/>
            <person name="Martin F."/>
            <person name="Rosso M.-N."/>
            <person name="Henrissat B."/>
            <person name="Hibbett D."/>
            <person name="Martinez A.T."/>
            <person name="Grigoriev I.V."/>
        </authorList>
    </citation>
    <scope>NUCLEOTIDE SEQUENCE</scope>
    <source>
        <strain evidence="2">AH 40177</strain>
    </source>
</reference>
<dbReference type="Pfam" id="PF01636">
    <property type="entry name" value="APH"/>
    <property type="match status" value="1"/>
</dbReference>
<dbReference type="Gene3D" id="3.30.200.20">
    <property type="entry name" value="Phosphorylase Kinase, domain 1"/>
    <property type="match status" value="1"/>
</dbReference>
<feature type="domain" description="Aminoglycoside phosphotransferase" evidence="1">
    <location>
        <begin position="78"/>
        <end position="342"/>
    </location>
</feature>
<keyword evidence="2" id="KW-0808">Transferase</keyword>
<protein>
    <submittedName>
        <fullName evidence="2">Kinase-like domain-containing protein</fullName>
    </submittedName>
</protein>
<dbReference type="SUPFAM" id="SSF56112">
    <property type="entry name" value="Protein kinase-like (PK-like)"/>
    <property type="match status" value="1"/>
</dbReference>
<keyword evidence="2" id="KW-0418">Kinase</keyword>
<dbReference type="EMBL" id="JADNRY010000100">
    <property type="protein sequence ID" value="KAF9065622.1"/>
    <property type="molecule type" value="Genomic_DNA"/>
</dbReference>
<comment type="caution">
    <text evidence="2">The sequence shown here is derived from an EMBL/GenBank/DDBJ whole genome shotgun (WGS) entry which is preliminary data.</text>
</comment>
<sequence>MHSLRHARLAFKLLPVSLRSTYLSSTRWQLPRRAFSSISDSPDDLFNYTSGHWLVNNNLRLAERKPLSTSQDIDTFVKLAEGGFNRTFLITMLDGFSMVARIPYPIVPKLYAIASEVATMRFLRSSGFPVPEVYNYSLLSDNAANTEYIFMEYMSGTKSESDIVSVLHQLVQFESRMMSIPFPAGGSLYYTDDLVKIGKTGIPLNDKRFSVGPDARVHMWFGRRSQLDVDRGPYTSADAALVAAACKELAYLEKFGQPLLPFRRERRETYEYQKQLPSDHVKNLERYLPIAPSLIPEDSTLHRFCIRHPDLQPSNIIVSRSSDSQLKVVGLLDWQHASILPPFLLAGVPGHFQNYDDPVSQVGIPPSLPENVNELDEPKRSHEMELYFNRLVHFHYVHNTQKHNKLHYDAFSDSVSMLVCRLFGQAGTPWEGETNDLKNSLIEATEIWGTLEGEGVPCPVVFETEDIRETEELSERLQTADEIFEGCGKMIGFLTETWVPNEDYEKAMNAAELLKQRVVSAVPEEVRAVTEANWFLDDMDEKDYS</sequence>
<dbReference type="GO" id="GO:0016301">
    <property type="term" value="F:kinase activity"/>
    <property type="evidence" value="ECO:0007669"/>
    <property type="project" value="UniProtKB-KW"/>
</dbReference>
<dbReference type="AlphaFoldDB" id="A0A9P5PNA5"/>
<evidence type="ECO:0000313" key="2">
    <source>
        <dbReference type="EMBL" id="KAF9065622.1"/>
    </source>
</evidence>
<evidence type="ECO:0000259" key="1">
    <source>
        <dbReference type="Pfam" id="PF01636"/>
    </source>
</evidence>
<dbReference type="GO" id="GO:0005739">
    <property type="term" value="C:mitochondrion"/>
    <property type="evidence" value="ECO:0007669"/>
    <property type="project" value="TreeGrafter"/>
</dbReference>
<keyword evidence="3" id="KW-1185">Reference proteome</keyword>
<name>A0A9P5PNA5_9AGAR</name>
<proteinExistence type="predicted"/>
<dbReference type="PANTHER" id="PTHR36091:SF2">
    <property type="entry name" value="AMINOGLYCOSIDE PHOSPHOTRANSFERASE DOMAIN-CONTAINING PROTEIN"/>
    <property type="match status" value="1"/>
</dbReference>